<comment type="caution">
    <text evidence="1">The sequence shown here is derived from an EMBL/GenBank/DDBJ whole genome shotgun (WGS) entry which is preliminary data.</text>
</comment>
<accession>K1T6R6</accession>
<dbReference type="AlphaFoldDB" id="K1T6R6"/>
<dbReference type="SUPFAM" id="SSF88659">
    <property type="entry name" value="Sigma3 and sigma4 domains of RNA polymerase sigma factors"/>
    <property type="match status" value="1"/>
</dbReference>
<organism evidence="1">
    <name type="scientific">human gut metagenome</name>
    <dbReference type="NCBI Taxonomy" id="408170"/>
    <lineage>
        <taxon>unclassified sequences</taxon>
        <taxon>metagenomes</taxon>
        <taxon>organismal metagenomes</taxon>
    </lineage>
</organism>
<name>K1T6R6_9ZZZZ</name>
<gene>
    <name evidence="1" type="ORF">LEA_08594</name>
</gene>
<sequence length="249" mass="28786">MLDDLCGEGALEFLTRIQSREYDESRAALTTYLYPHLKGRMTRWLEQNIGYMALSKDEMSAVRQAQRLYHVAWKDTSEIAEELGIPEARVSRYVRYNTHFLGVHDLVPEGYDGDPYERLMPGTLTASAEQAVYRKVCIELLRELFDTLPKKDRDILGKTCDVFGYPEATLKEIGMYHMMKESAVEKAKNRAVEKLRESYPGSRLQVWRAVHRMMRRPIPPPGDDSELRRDFPQYARALAEVYGVLNEAT</sequence>
<proteinExistence type="predicted"/>
<protein>
    <submittedName>
        <fullName evidence="1">RNA polymerase sigma factor, sigma-70</fullName>
    </submittedName>
</protein>
<dbReference type="Gene3D" id="1.20.140.160">
    <property type="match status" value="1"/>
</dbReference>
<feature type="non-terminal residue" evidence="1">
    <location>
        <position position="249"/>
    </location>
</feature>
<reference evidence="1" key="1">
    <citation type="journal article" date="2013" name="Environ. Microbiol.">
        <title>Microbiota from the distal guts of lean and obese adolescents exhibit partial functional redundancy besides clear differences in community structure.</title>
        <authorList>
            <person name="Ferrer M."/>
            <person name="Ruiz A."/>
            <person name="Lanza F."/>
            <person name="Haange S.B."/>
            <person name="Oberbach A."/>
            <person name="Till H."/>
            <person name="Bargiela R."/>
            <person name="Campoy C."/>
            <person name="Segura M.T."/>
            <person name="Richter M."/>
            <person name="von Bergen M."/>
            <person name="Seifert J."/>
            <person name="Suarez A."/>
        </authorList>
    </citation>
    <scope>NUCLEOTIDE SEQUENCE</scope>
</reference>
<evidence type="ECO:0000313" key="1">
    <source>
        <dbReference type="EMBL" id="EKC68832.1"/>
    </source>
</evidence>
<dbReference type="EMBL" id="AJWY01005733">
    <property type="protein sequence ID" value="EKC68832.1"/>
    <property type="molecule type" value="Genomic_DNA"/>
</dbReference>
<dbReference type="InterPro" id="IPR013324">
    <property type="entry name" value="RNA_pol_sigma_r3/r4-like"/>
</dbReference>